<dbReference type="SUPFAM" id="SSF56300">
    <property type="entry name" value="Metallo-dependent phosphatases"/>
    <property type="match status" value="1"/>
</dbReference>
<dbReference type="Proteomes" id="UP001153461">
    <property type="component" value="Unassembled WGS sequence"/>
</dbReference>
<dbReference type="EMBL" id="CAJVNV010000197">
    <property type="protein sequence ID" value="CAG8103035.1"/>
    <property type="molecule type" value="Genomic_DNA"/>
</dbReference>
<reference evidence="2" key="1">
    <citation type="submission" date="2021-07" db="EMBL/GenBank/DDBJ databases">
        <authorList>
            <person name="Branca A.L. A."/>
        </authorList>
    </citation>
    <scope>NUCLEOTIDE SEQUENCE</scope>
</reference>
<comment type="caution">
    <text evidence="2">The sequence shown here is derived from an EMBL/GenBank/DDBJ whole genome shotgun (WGS) entry which is preliminary data.</text>
</comment>
<sequence>SRRRLIRPNSMDSNSFTCSWLKIITYNGHALLRYLSWSLISLCVPKGRQIRVICLADTHSQRCDIPYGELLIHAGDLSLNGSATEIQEIIDWLKSLPHQYKVVVAGNSDRFFDARSRLPEDMSTVGLSFGSEGKKSLPKQLDIPFDWGEIHYLQGTSVTVDCSGISSTIPRYINIYGAPFVPECGPNTENAFQYPVSHNPWAGKILESTDILVTHTPPKFHRDWYYESPEGCPWLLQELWKVRPLLHVFGHVHTSHGTERVVWNDGESRWEEFCSELQELPSQDGRPITLASIFRPKLWLDAAMLMLCGLRGLLTIAWRRPERQSTLMVNAACMSDDGHLGKGPHIIIL</sequence>
<accession>A0A9W4MU43</accession>
<dbReference type="InterPro" id="IPR029052">
    <property type="entry name" value="Metallo-depent_PP-like"/>
</dbReference>
<organism evidence="2 3">
    <name type="scientific">Penicillium nalgiovense</name>
    <dbReference type="NCBI Taxonomy" id="60175"/>
    <lineage>
        <taxon>Eukaryota</taxon>
        <taxon>Fungi</taxon>
        <taxon>Dikarya</taxon>
        <taxon>Ascomycota</taxon>
        <taxon>Pezizomycotina</taxon>
        <taxon>Eurotiomycetes</taxon>
        <taxon>Eurotiomycetidae</taxon>
        <taxon>Eurotiales</taxon>
        <taxon>Aspergillaceae</taxon>
        <taxon>Penicillium</taxon>
    </lineage>
</organism>
<dbReference type="GO" id="GO:0016787">
    <property type="term" value="F:hydrolase activity"/>
    <property type="evidence" value="ECO:0007669"/>
    <property type="project" value="InterPro"/>
</dbReference>
<dbReference type="PANTHER" id="PTHR12905">
    <property type="entry name" value="METALLOPHOSPHOESTERASE"/>
    <property type="match status" value="1"/>
</dbReference>
<dbReference type="AlphaFoldDB" id="A0A9W4MU43"/>
<dbReference type="InterPro" id="IPR051693">
    <property type="entry name" value="UPF0046_metallophosphoest"/>
</dbReference>
<dbReference type="Pfam" id="PF00149">
    <property type="entry name" value="Metallophos"/>
    <property type="match status" value="1"/>
</dbReference>
<name>A0A9W4MU43_PENNA</name>
<dbReference type="InterPro" id="IPR004843">
    <property type="entry name" value="Calcineurin-like_PHP"/>
</dbReference>
<evidence type="ECO:0000313" key="2">
    <source>
        <dbReference type="EMBL" id="CAG8103035.1"/>
    </source>
</evidence>
<proteinExistence type="predicted"/>
<protein>
    <recommendedName>
        <fullName evidence="1">Calcineurin-like phosphoesterase domain-containing protein</fullName>
    </recommendedName>
</protein>
<feature type="non-terminal residue" evidence="2">
    <location>
        <position position="1"/>
    </location>
</feature>
<dbReference type="Gene3D" id="3.60.21.10">
    <property type="match status" value="1"/>
</dbReference>
<evidence type="ECO:0000313" key="3">
    <source>
        <dbReference type="Proteomes" id="UP001153461"/>
    </source>
</evidence>
<dbReference type="CDD" id="cd07379">
    <property type="entry name" value="MPP_239FB"/>
    <property type="match status" value="1"/>
</dbReference>
<dbReference type="OrthoDB" id="2067at2759"/>
<feature type="domain" description="Calcineurin-like phosphoesterase" evidence="1">
    <location>
        <begin position="69"/>
        <end position="254"/>
    </location>
</feature>
<evidence type="ECO:0000259" key="1">
    <source>
        <dbReference type="Pfam" id="PF00149"/>
    </source>
</evidence>
<gene>
    <name evidence="2" type="ORF">PNAL_LOCUS4749</name>
</gene>
<dbReference type="PANTHER" id="PTHR12905:SF18">
    <property type="entry name" value="ESTER HYDROLASE, PUTATIVE (AFU_ORTHOLOGUE AFUA_4G03130)-RELATED"/>
    <property type="match status" value="1"/>
</dbReference>